<comment type="cofactor">
    <cofactor evidence="1 6">
        <name>FAD</name>
        <dbReference type="ChEBI" id="CHEBI:57692"/>
    </cofactor>
</comment>
<dbReference type="InParanoid" id="A0A4R2PNL6"/>
<dbReference type="Pfam" id="PF02771">
    <property type="entry name" value="Acyl-CoA_dh_N"/>
    <property type="match status" value="1"/>
</dbReference>
<evidence type="ECO:0000259" key="8">
    <source>
        <dbReference type="Pfam" id="PF02770"/>
    </source>
</evidence>
<dbReference type="GO" id="GO:0003995">
    <property type="term" value="F:acyl-CoA dehydrogenase activity"/>
    <property type="evidence" value="ECO:0007669"/>
    <property type="project" value="TreeGrafter"/>
</dbReference>
<dbReference type="InterPro" id="IPR013786">
    <property type="entry name" value="AcylCoA_DH/ox_N"/>
</dbReference>
<dbReference type="RefSeq" id="WP_132707903.1">
    <property type="nucleotide sequence ID" value="NZ_JACIGF010000003.1"/>
</dbReference>
<feature type="domain" description="Acyl-CoA oxidase/dehydrogenase middle" evidence="8">
    <location>
        <begin position="123"/>
        <end position="218"/>
    </location>
</feature>
<dbReference type="Gene3D" id="1.10.540.10">
    <property type="entry name" value="Acyl-CoA dehydrogenase/oxidase, N-terminal domain"/>
    <property type="match status" value="1"/>
</dbReference>
<evidence type="ECO:0000313" key="10">
    <source>
        <dbReference type="EMBL" id="TCP36358.1"/>
    </source>
</evidence>
<dbReference type="FunFam" id="1.10.540.10:FF:000009">
    <property type="entry name" value="Probable acyl-CoA dehydrogenase"/>
    <property type="match status" value="1"/>
</dbReference>
<keyword evidence="5 6" id="KW-0560">Oxidoreductase</keyword>
<dbReference type="OrthoDB" id="9775090at2"/>
<dbReference type="AlphaFoldDB" id="A0A4R2PNL6"/>
<dbReference type="InterPro" id="IPR009075">
    <property type="entry name" value="AcylCo_DH/oxidase_C"/>
</dbReference>
<name>A0A4R2PNL6_RHOSA</name>
<sequence length="378" mass="41755">MLPQRDVYDSDHAVFRDSVRKFLAQEMHPHQDAWAEAGTSPKAFWRKAGEAGLLCPQVPEAYGGPGADFRYNCIVDEEIGYGGAPIALSVHSDIVAPYILNYGSEEQKQTWLPRMVSGETVAAVAMTEPGTGSDLQSIKTTAERDGNHYVLNGQKTFISNGQNADLILVVAKTTPEGGAKGTSLILVEAERDGFSRGRNLKKMGQKAADTSELFFDNVRVPITNCVGNENQGFIYLMQELPQERLVIAVAAAAAAQHAFDITVDYVKQRQAFGRAVAKFQNTRFKLAEMKTDLKVGWAFVDQCIAKHMDGRLTADEGAMAKLWLSEMQGRLVDDCVQLHGGYGYMMEYPIAQHYVDARVQRIYGGTSEIMKELISRFI</sequence>
<evidence type="ECO:0000313" key="11">
    <source>
        <dbReference type="Proteomes" id="UP000295399"/>
    </source>
</evidence>
<dbReference type="Pfam" id="PF00441">
    <property type="entry name" value="Acyl-CoA_dh_1"/>
    <property type="match status" value="1"/>
</dbReference>
<proteinExistence type="inferred from homology"/>
<keyword evidence="3 6" id="KW-0285">Flavoprotein</keyword>
<gene>
    <name evidence="10" type="ORF">EV659_103248</name>
</gene>
<dbReference type="GO" id="GO:0050660">
    <property type="term" value="F:flavin adenine dinucleotide binding"/>
    <property type="evidence" value="ECO:0007669"/>
    <property type="project" value="InterPro"/>
</dbReference>
<feature type="domain" description="Acyl-CoA dehydrogenase/oxidase N-terminal" evidence="9">
    <location>
        <begin position="11"/>
        <end position="119"/>
    </location>
</feature>
<dbReference type="SUPFAM" id="SSF56645">
    <property type="entry name" value="Acyl-CoA dehydrogenase NM domain-like"/>
    <property type="match status" value="1"/>
</dbReference>
<comment type="caution">
    <text evidence="10">The sequence shown here is derived from an EMBL/GenBank/DDBJ whole genome shotgun (WGS) entry which is preliminary data.</text>
</comment>
<dbReference type="FunFam" id="1.20.140.10:FF:000001">
    <property type="entry name" value="Acyl-CoA dehydrogenase"/>
    <property type="match status" value="1"/>
</dbReference>
<comment type="similarity">
    <text evidence="2 6">Belongs to the acyl-CoA dehydrogenase family.</text>
</comment>
<keyword evidence="4 6" id="KW-0274">FAD</keyword>
<evidence type="ECO:0000256" key="2">
    <source>
        <dbReference type="ARBA" id="ARBA00009347"/>
    </source>
</evidence>
<organism evidence="10 11">
    <name type="scientific">Rhodothalassium salexigens DSM 2132</name>
    <dbReference type="NCBI Taxonomy" id="1188247"/>
    <lineage>
        <taxon>Bacteria</taxon>
        <taxon>Pseudomonadati</taxon>
        <taxon>Pseudomonadota</taxon>
        <taxon>Alphaproteobacteria</taxon>
        <taxon>Rhodothalassiales</taxon>
        <taxon>Rhodothalassiaceae</taxon>
        <taxon>Rhodothalassium</taxon>
    </lineage>
</organism>
<dbReference type="InterPro" id="IPR037069">
    <property type="entry name" value="AcylCoA_DH/ox_N_sf"/>
</dbReference>
<dbReference type="FunCoup" id="A0A4R2PNL6">
    <property type="interactions" value="424"/>
</dbReference>
<dbReference type="SUPFAM" id="SSF47203">
    <property type="entry name" value="Acyl-CoA dehydrogenase C-terminal domain-like"/>
    <property type="match status" value="1"/>
</dbReference>
<dbReference type="Gene3D" id="1.20.140.10">
    <property type="entry name" value="Butyryl-CoA Dehydrogenase, subunit A, domain 3"/>
    <property type="match status" value="1"/>
</dbReference>
<evidence type="ECO:0000256" key="3">
    <source>
        <dbReference type="ARBA" id="ARBA00022630"/>
    </source>
</evidence>
<evidence type="ECO:0000256" key="4">
    <source>
        <dbReference type="ARBA" id="ARBA00022827"/>
    </source>
</evidence>
<dbReference type="FunFam" id="2.40.110.10:FF:000002">
    <property type="entry name" value="Acyl-CoA dehydrogenase fadE12"/>
    <property type="match status" value="1"/>
</dbReference>
<dbReference type="InterPro" id="IPR046373">
    <property type="entry name" value="Acyl-CoA_Oxase/DH_mid-dom_sf"/>
</dbReference>
<evidence type="ECO:0000256" key="1">
    <source>
        <dbReference type="ARBA" id="ARBA00001974"/>
    </source>
</evidence>
<dbReference type="PANTHER" id="PTHR43884">
    <property type="entry name" value="ACYL-COA DEHYDROGENASE"/>
    <property type="match status" value="1"/>
</dbReference>
<protein>
    <submittedName>
        <fullName evidence="10">Alkylation response protein AidB-like acyl-CoA dehydrogenase</fullName>
    </submittedName>
</protein>
<reference evidence="10 11" key="1">
    <citation type="submission" date="2019-03" db="EMBL/GenBank/DDBJ databases">
        <title>Genomic Encyclopedia of Type Strains, Phase IV (KMG-IV): sequencing the most valuable type-strain genomes for metagenomic binning, comparative biology and taxonomic classification.</title>
        <authorList>
            <person name="Goeker M."/>
        </authorList>
    </citation>
    <scope>NUCLEOTIDE SEQUENCE [LARGE SCALE GENOMIC DNA]</scope>
    <source>
        <strain evidence="10 11">DSM 2132</strain>
    </source>
</reference>
<accession>A0A4R2PNL6</accession>
<dbReference type="Pfam" id="PF02770">
    <property type="entry name" value="Acyl-CoA_dh_M"/>
    <property type="match status" value="1"/>
</dbReference>
<evidence type="ECO:0000256" key="6">
    <source>
        <dbReference type="RuleBase" id="RU362125"/>
    </source>
</evidence>
<keyword evidence="11" id="KW-1185">Reference proteome</keyword>
<feature type="domain" description="Acyl-CoA dehydrogenase/oxidase C-terminal" evidence="7">
    <location>
        <begin position="230"/>
        <end position="377"/>
    </location>
</feature>
<evidence type="ECO:0000259" key="9">
    <source>
        <dbReference type="Pfam" id="PF02771"/>
    </source>
</evidence>
<dbReference type="InterPro" id="IPR036250">
    <property type="entry name" value="AcylCo_DH-like_C"/>
</dbReference>
<dbReference type="EMBL" id="SLXO01000003">
    <property type="protein sequence ID" value="TCP36358.1"/>
    <property type="molecule type" value="Genomic_DNA"/>
</dbReference>
<dbReference type="PANTHER" id="PTHR43884:SF12">
    <property type="entry name" value="ISOVALERYL-COA DEHYDROGENASE, MITOCHONDRIAL-RELATED"/>
    <property type="match status" value="1"/>
</dbReference>
<dbReference type="InterPro" id="IPR006091">
    <property type="entry name" value="Acyl-CoA_Oxase/DH_mid-dom"/>
</dbReference>
<dbReference type="InterPro" id="IPR009100">
    <property type="entry name" value="AcylCoA_DH/oxidase_NM_dom_sf"/>
</dbReference>
<evidence type="ECO:0000256" key="5">
    <source>
        <dbReference type="ARBA" id="ARBA00023002"/>
    </source>
</evidence>
<dbReference type="Proteomes" id="UP000295399">
    <property type="component" value="Unassembled WGS sequence"/>
</dbReference>
<evidence type="ECO:0000259" key="7">
    <source>
        <dbReference type="Pfam" id="PF00441"/>
    </source>
</evidence>
<dbReference type="Gene3D" id="2.40.110.10">
    <property type="entry name" value="Butyryl-CoA Dehydrogenase, subunit A, domain 2"/>
    <property type="match status" value="1"/>
</dbReference>